<protein>
    <recommendedName>
        <fullName evidence="4">DUF2937 family protein</fullName>
    </recommendedName>
</protein>
<sequence>MVSFLVRYILIAVACVFMLLGMQLPNLADQYAKRVDASLREVTLNFEPFQRIANQHTGGNIDALIKLHRDSAIAPFQAEGEAIDRMNKRRLRLLAQHKAMQGPLHERLWHLAMFADPNLREQTLLQYTPTAPLTQEALVAGGVVALTALLLLEFAMALGRWIADLVVSQVRQLFQRKPKPARAAE</sequence>
<dbReference type="AlphaFoldDB" id="F3KPA8"/>
<dbReference type="EMBL" id="AEGR01000018">
    <property type="protein sequence ID" value="EGI78349.1"/>
    <property type="molecule type" value="Genomic_DNA"/>
</dbReference>
<evidence type="ECO:0008006" key="4">
    <source>
        <dbReference type="Google" id="ProtNLM"/>
    </source>
</evidence>
<dbReference type="OrthoDB" id="7021410at2"/>
<organism evidence="2 3">
    <name type="scientific">Hylemonella gracilis ATCC 19624</name>
    <dbReference type="NCBI Taxonomy" id="887062"/>
    <lineage>
        <taxon>Bacteria</taxon>
        <taxon>Pseudomonadati</taxon>
        <taxon>Pseudomonadota</taxon>
        <taxon>Betaproteobacteria</taxon>
        <taxon>Burkholderiales</taxon>
        <taxon>Comamonadaceae</taxon>
        <taxon>Hylemonella</taxon>
    </lineage>
</organism>
<keyword evidence="3" id="KW-1185">Reference proteome</keyword>
<proteinExistence type="predicted"/>
<comment type="caution">
    <text evidence="2">The sequence shown here is derived from an EMBL/GenBank/DDBJ whole genome shotgun (WGS) entry which is preliminary data.</text>
</comment>
<feature type="transmembrane region" description="Helical" evidence="1">
    <location>
        <begin position="137"/>
        <end position="163"/>
    </location>
</feature>
<dbReference type="RefSeq" id="WP_006296234.1">
    <property type="nucleotide sequence ID" value="NZ_AEGR01000018.1"/>
</dbReference>
<accession>F3KPA8</accession>
<evidence type="ECO:0000313" key="2">
    <source>
        <dbReference type="EMBL" id="EGI78349.1"/>
    </source>
</evidence>
<dbReference type="eggNOG" id="ENOG5032YDB">
    <property type="taxonomic scope" value="Bacteria"/>
</dbReference>
<keyword evidence="1" id="KW-0812">Transmembrane</keyword>
<evidence type="ECO:0000313" key="3">
    <source>
        <dbReference type="Proteomes" id="UP000016368"/>
    </source>
</evidence>
<dbReference type="STRING" id="887062.HGR_01327"/>
<gene>
    <name evidence="2" type="ORF">HGR_01327</name>
</gene>
<dbReference type="InterPro" id="IPR022584">
    <property type="entry name" value="DUF2937"/>
</dbReference>
<evidence type="ECO:0000256" key="1">
    <source>
        <dbReference type="SAM" id="Phobius"/>
    </source>
</evidence>
<feature type="transmembrane region" description="Helical" evidence="1">
    <location>
        <begin position="6"/>
        <end position="24"/>
    </location>
</feature>
<keyword evidence="1" id="KW-0472">Membrane</keyword>
<name>F3KPA8_9BURK</name>
<dbReference type="Pfam" id="PF11157">
    <property type="entry name" value="DUF2937"/>
    <property type="match status" value="1"/>
</dbReference>
<reference evidence="2 3" key="1">
    <citation type="journal article" date="2011" name="EMBO J.">
        <title>Structural diversity of bacterial flagellar motors.</title>
        <authorList>
            <person name="Chen S."/>
            <person name="Beeby M."/>
            <person name="Murphy G.E."/>
            <person name="Leadbetter J.R."/>
            <person name="Hendrixson D.R."/>
            <person name="Briegel A."/>
            <person name="Li Z."/>
            <person name="Shi J."/>
            <person name="Tocheva E.I."/>
            <person name="Muller A."/>
            <person name="Dobro M.J."/>
            <person name="Jensen G.J."/>
        </authorList>
    </citation>
    <scope>NUCLEOTIDE SEQUENCE [LARGE SCALE GENOMIC DNA]</scope>
    <source>
        <strain evidence="2 3">ATCC 19624</strain>
    </source>
</reference>
<dbReference type="Proteomes" id="UP000016368">
    <property type="component" value="Unassembled WGS sequence"/>
</dbReference>
<keyword evidence="1" id="KW-1133">Transmembrane helix</keyword>